<evidence type="ECO:0000313" key="2">
    <source>
        <dbReference type="EMBL" id="KZL77525.1"/>
    </source>
</evidence>
<accession>A0A161VVV5</accession>
<evidence type="ECO:0000256" key="1">
    <source>
        <dbReference type="SAM" id="MobiDB-lite"/>
    </source>
</evidence>
<dbReference type="AlphaFoldDB" id="A0A161VVV5"/>
<evidence type="ECO:0000313" key="3">
    <source>
        <dbReference type="Proteomes" id="UP000076552"/>
    </source>
</evidence>
<organism evidence="2 3">
    <name type="scientific">Colletotrichum tofieldiae</name>
    <dbReference type="NCBI Taxonomy" id="708197"/>
    <lineage>
        <taxon>Eukaryota</taxon>
        <taxon>Fungi</taxon>
        <taxon>Dikarya</taxon>
        <taxon>Ascomycota</taxon>
        <taxon>Pezizomycotina</taxon>
        <taxon>Sordariomycetes</taxon>
        <taxon>Hypocreomycetidae</taxon>
        <taxon>Glomerellales</taxon>
        <taxon>Glomerellaceae</taxon>
        <taxon>Colletotrichum</taxon>
        <taxon>Colletotrichum spaethianum species complex</taxon>
    </lineage>
</organism>
<feature type="region of interest" description="Disordered" evidence="1">
    <location>
        <begin position="74"/>
        <end position="152"/>
    </location>
</feature>
<feature type="compositionally biased region" description="Low complexity" evidence="1">
    <location>
        <begin position="74"/>
        <end position="127"/>
    </location>
</feature>
<dbReference type="Proteomes" id="UP000076552">
    <property type="component" value="Unassembled WGS sequence"/>
</dbReference>
<protein>
    <submittedName>
        <fullName evidence="2">Uncharacterized protein</fullName>
    </submittedName>
</protein>
<reference evidence="2 3" key="1">
    <citation type="submission" date="2015-06" db="EMBL/GenBank/DDBJ databases">
        <title>Survival trade-offs in plant roots during colonization by closely related pathogenic and mutualistic fungi.</title>
        <authorList>
            <person name="Hacquard S."/>
            <person name="Kracher B."/>
            <person name="Hiruma K."/>
            <person name="Weinman A."/>
            <person name="Muench P."/>
            <person name="Garrido Oter R."/>
            <person name="Ver Loren van Themaat E."/>
            <person name="Dallerey J.-F."/>
            <person name="Damm U."/>
            <person name="Henrissat B."/>
            <person name="Lespinet O."/>
            <person name="Thon M."/>
            <person name="Kemen E."/>
            <person name="McHardy A.C."/>
            <person name="Schulze-Lefert P."/>
            <person name="O'Connell R.J."/>
        </authorList>
    </citation>
    <scope>NUCLEOTIDE SEQUENCE [LARGE SCALE GENOMIC DNA]</scope>
    <source>
        <strain evidence="2 3">0861</strain>
    </source>
</reference>
<proteinExistence type="predicted"/>
<comment type="caution">
    <text evidence="2">The sequence shown here is derived from an EMBL/GenBank/DDBJ whole genome shotgun (WGS) entry which is preliminary data.</text>
</comment>
<name>A0A161VVV5_9PEZI</name>
<sequence>MAPNSWTDNAEKDLIWAFIKASNGGKIPKADWNLIHEMMTAMGYNFTINALNQRWSKTIVKNYGQRTNGVGNVASSTSASGSANTLASPAASRKRAASGPGTRASGARGRRGNQAAHEMAAGAAAADDGQDDDEPELEDIKPKAKRTKTSKNDAVAGLNDQSIDLTDDGENLQPTQRLLDMQIRDEIKVEGENGYFGHHRDRSMTVAPAGASAAYFNAAADSIDPSQERKLDDSI</sequence>
<dbReference type="EMBL" id="LFIV01000007">
    <property type="protein sequence ID" value="KZL77525.1"/>
    <property type="molecule type" value="Genomic_DNA"/>
</dbReference>
<keyword evidence="3" id="KW-1185">Reference proteome</keyword>
<feature type="compositionally biased region" description="Acidic residues" evidence="1">
    <location>
        <begin position="128"/>
        <end position="137"/>
    </location>
</feature>
<dbReference type="STRING" id="708197.A0A161VVV5"/>
<gene>
    <name evidence="2" type="ORF">CT0861_06883</name>
</gene>